<comment type="subcellular location">
    <subcellularLocation>
        <location evidence="1">Cytoplasm</location>
        <location evidence="1">Cytoskeleton</location>
        <location evidence="1">Spindle</location>
    </subcellularLocation>
</comment>
<dbReference type="GO" id="GO:0051231">
    <property type="term" value="P:spindle elongation"/>
    <property type="evidence" value="ECO:0007669"/>
    <property type="project" value="TreeGrafter"/>
</dbReference>
<feature type="binding site" evidence="10">
    <location>
        <begin position="142"/>
        <end position="149"/>
    </location>
    <ligand>
        <name>ATP</name>
        <dbReference type="ChEBI" id="CHEBI:30616"/>
    </ligand>
</feature>
<keyword evidence="2" id="KW-0963">Cytoplasm</keyword>
<dbReference type="HOGENOM" id="CLU_001485_2_5_1"/>
<evidence type="ECO:0000256" key="1">
    <source>
        <dbReference type="ARBA" id="ARBA00004186"/>
    </source>
</evidence>
<evidence type="ECO:0000256" key="10">
    <source>
        <dbReference type="PROSITE-ProRule" id="PRU00283"/>
    </source>
</evidence>
<keyword evidence="7 12" id="KW-0175">Coiled coil</keyword>
<protein>
    <recommendedName>
        <fullName evidence="11">Kinesin-like protein</fullName>
    </recommendedName>
</protein>
<keyword evidence="16" id="KW-1185">Reference proteome</keyword>
<dbReference type="FunFam" id="3.40.850.10:FF:000095">
    <property type="entry name" value="Kinesin-like protein"/>
    <property type="match status" value="1"/>
</dbReference>
<dbReference type="SUPFAM" id="SSF52540">
    <property type="entry name" value="P-loop containing nucleoside triphosphate hydrolases"/>
    <property type="match status" value="1"/>
</dbReference>
<dbReference type="Proteomes" id="UP000008225">
    <property type="component" value="Chromosome 2"/>
</dbReference>
<dbReference type="GeneTree" id="ENSGT00940000156931"/>
<dbReference type="InterPro" id="IPR001752">
    <property type="entry name" value="Kinesin_motor_dom"/>
</dbReference>
<feature type="coiled-coil region" evidence="12">
    <location>
        <begin position="616"/>
        <end position="743"/>
    </location>
</feature>
<dbReference type="GO" id="GO:0008017">
    <property type="term" value="F:microtubule binding"/>
    <property type="evidence" value="ECO:0007669"/>
    <property type="project" value="InterPro"/>
</dbReference>
<dbReference type="PANTHER" id="PTHR47970">
    <property type="entry name" value="KINESIN-LIKE PROTEIN KIF11"/>
    <property type="match status" value="1"/>
</dbReference>
<keyword evidence="6 10" id="KW-0067">ATP-binding</keyword>
<accession>F7DMQ0</accession>
<dbReference type="PANTHER" id="PTHR47970:SF29">
    <property type="entry name" value="KINESIN FAMILY MEMBER 20B"/>
    <property type="match status" value="1"/>
</dbReference>
<dbReference type="PROSITE" id="PS00411">
    <property type="entry name" value="KINESIN_MOTOR_1"/>
    <property type="match status" value="1"/>
</dbReference>
<gene>
    <name evidence="15" type="primary">KIF20A</name>
</gene>
<dbReference type="InterPro" id="IPR027417">
    <property type="entry name" value="P-loop_NTPase"/>
</dbReference>
<evidence type="ECO:0000256" key="7">
    <source>
        <dbReference type="ARBA" id="ARBA00023054"/>
    </source>
</evidence>
<dbReference type="PRINTS" id="PR00380">
    <property type="entry name" value="KINESINHEAVY"/>
</dbReference>
<keyword evidence="4 11" id="KW-0493">Microtubule</keyword>
<proteinExistence type="inferred from homology"/>
<evidence type="ECO:0000256" key="9">
    <source>
        <dbReference type="ARBA" id="ARBA00023212"/>
    </source>
</evidence>
<keyword evidence="5 10" id="KW-0547">Nucleotide-binding</keyword>
<reference evidence="15" key="2">
    <citation type="submission" date="2025-08" db="UniProtKB">
        <authorList>
            <consortium name="Ensembl"/>
        </authorList>
    </citation>
    <scope>IDENTIFICATION</scope>
</reference>
<dbReference type="GO" id="GO:0005524">
    <property type="term" value="F:ATP binding"/>
    <property type="evidence" value="ECO:0007669"/>
    <property type="project" value="UniProtKB-UniRule"/>
</dbReference>
<dbReference type="InterPro" id="IPR047149">
    <property type="entry name" value="KIF11-like"/>
</dbReference>
<evidence type="ECO:0000259" key="14">
    <source>
        <dbReference type="PROSITE" id="PS50067"/>
    </source>
</evidence>
<dbReference type="CDD" id="cd01368">
    <property type="entry name" value="KISc_KIF23_like"/>
    <property type="match status" value="1"/>
</dbReference>
<dbReference type="CDD" id="cd21787">
    <property type="entry name" value="RBD_KIF20A"/>
    <property type="match status" value="1"/>
</dbReference>
<evidence type="ECO:0000256" key="13">
    <source>
        <dbReference type="SAM" id="MobiDB-lite"/>
    </source>
</evidence>
<keyword evidence="8 10" id="KW-0505">Motor protein</keyword>
<comment type="similarity">
    <text evidence="10 11">Belongs to the TRAFAC class myosin-kinesin ATPase superfamily. Kinesin family.</text>
</comment>
<dbReference type="Ensembl" id="ENSCJAT00000012456.4">
    <property type="protein sequence ID" value="ENSCJAP00000011810.3"/>
    <property type="gene ID" value="ENSCJAG00000006393.5"/>
</dbReference>
<evidence type="ECO:0000313" key="15">
    <source>
        <dbReference type="Ensembl" id="ENSCJAP00000011810.3"/>
    </source>
</evidence>
<keyword evidence="9" id="KW-0206">Cytoskeleton</keyword>
<dbReference type="GO" id="GO:0008574">
    <property type="term" value="F:plus-end-directed microtubule motor activity"/>
    <property type="evidence" value="ECO:0007669"/>
    <property type="project" value="TreeGrafter"/>
</dbReference>
<evidence type="ECO:0000256" key="8">
    <source>
        <dbReference type="ARBA" id="ARBA00023175"/>
    </source>
</evidence>
<dbReference type="InterPro" id="IPR036961">
    <property type="entry name" value="Kinesin_motor_dom_sf"/>
</dbReference>
<dbReference type="GO" id="GO:0090307">
    <property type="term" value="P:mitotic spindle assembly"/>
    <property type="evidence" value="ECO:0007669"/>
    <property type="project" value="TreeGrafter"/>
</dbReference>
<keyword evidence="3" id="KW-0597">Phosphoprotein</keyword>
<dbReference type="GO" id="GO:0005876">
    <property type="term" value="C:spindle microtubule"/>
    <property type="evidence" value="ECO:0007669"/>
    <property type="project" value="TreeGrafter"/>
</dbReference>
<evidence type="ECO:0000256" key="11">
    <source>
        <dbReference type="RuleBase" id="RU000394"/>
    </source>
</evidence>
<evidence type="ECO:0000256" key="5">
    <source>
        <dbReference type="ARBA" id="ARBA00022741"/>
    </source>
</evidence>
<dbReference type="GO" id="GO:0007018">
    <property type="term" value="P:microtubule-based movement"/>
    <property type="evidence" value="ECO:0007669"/>
    <property type="project" value="InterPro"/>
</dbReference>
<sequence>MSQGILSPPAGLLSDDDVVVSPMFESTAADLGSVVRKNLLSDCSVISASLEDKQQVPSEDSMEKEDQGCVHIENMETLVLQAPKDSFALKSNERGIGQATHRFTFSQIFGPEVGQASFFNLTVKEMVKDVLKGQNWLIYTYGVTNSGKTHTIQGTIKDGGILPRSLALIFNSLQGQLHPTPDLKPLLSNEVIWLDSKQIRQEEMKKLSLLNGGLQEEELSTSLKRSVYIESRIGTSTSFDSGIAGLSSISQYTSSSQLDETSHRWAQPDTAPVPVPADIRFSIWISFFEIYNELLYDLLEPPNQQRKRQTLRLCEDQNGNPYVKDLNWIHVQDAEEAWKLLKVGRKNQSFASTHLNQNSSRSHSIFSIRILHLHGEGDIVPKISELSLCDLAGSERCKDQKSGERLKEAGNINTSLHTLGRCIAALRQNQQNRSKQNLVPFRDSKLTRVFQGFFTGRGRSCMIVNVNPCASTYDETLHVAKFSAIASQLVHAPPVQLGFPSLHSFIKEHSLQASPSLEKGAKADAGLDNNTENEADVSMYGKEELLQVVEAMKVLLLKERQEKLQLEMQLRDEICTEMVEQMQQREQWCSEHLDTQKELLEEMYEEKLNILKESLTSFYQEEIQERDEKIEELEALLQEARQQSVAQQQSGSELSLRRSQRLAASASTQQLQEVKAKLQQCKAELNSTTEELHKYQKMLEPPPSAKPFTIDVDKKLEEGQKNIRLLRTELQKLGESLQSAERACCHSTGAGKLRQALTTCDDILIKQDQTLAELQNNMVLVKLDLRKKAACIAEQYHTVLKLQGQVSAKKRLGNNQENQQPNQPPPGKKPFLRNLLPRTPTCQSSTDCSPYARILRSRRSPLLKSGPFGKKY</sequence>
<dbReference type="Gene3D" id="3.40.850.10">
    <property type="entry name" value="Kinesin motor domain"/>
    <property type="match status" value="1"/>
</dbReference>
<evidence type="ECO:0000256" key="4">
    <source>
        <dbReference type="ARBA" id="ARBA00022701"/>
    </source>
</evidence>
<dbReference type="AlphaFoldDB" id="F7DMQ0"/>
<evidence type="ECO:0000256" key="6">
    <source>
        <dbReference type="ARBA" id="ARBA00022840"/>
    </source>
</evidence>
<dbReference type="InterPro" id="IPR019821">
    <property type="entry name" value="Kinesin_motor_CS"/>
</dbReference>
<evidence type="ECO:0000313" key="16">
    <source>
        <dbReference type="Proteomes" id="UP000008225"/>
    </source>
</evidence>
<feature type="region of interest" description="Disordered" evidence="13">
    <location>
        <begin position="814"/>
        <end position="847"/>
    </location>
</feature>
<reference evidence="15" key="1">
    <citation type="submission" date="2009-03" db="EMBL/GenBank/DDBJ databases">
        <authorList>
            <person name="Warren W."/>
            <person name="Ye L."/>
            <person name="Minx P."/>
            <person name="Worley K."/>
            <person name="Gibbs R."/>
            <person name="Wilson R.K."/>
        </authorList>
    </citation>
    <scope>NUCLEOTIDE SEQUENCE [LARGE SCALE GENOMIC DNA]</scope>
</reference>
<organism evidence="15 16">
    <name type="scientific">Callithrix jacchus</name>
    <name type="common">White-tufted-ear marmoset</name>
    <name type="synonym">Simia Jacchus</name>
    <dbReference type="NCBI Taxonomy" id="9483"/>
    <lineage>
        <taxon>Eukaryota</taxon>
        <taxon>Metazoa</taxon>
        <taxon>Chordata</taxon>
        <taxon>Craniata</taxon>
        <taxon>Vertebrata</taxon>
        <taxon>Euteleostomi</taxon>
        <taxon>Mammalia</taxon>
        <taxon>Eutheria</taxon>
        <taxon>Euarchontoglires</taxon>
        <taxon>Primates</taxon>
        <taxon>Haplorrhini</taxon>
        <taxon>Platyrrhini</taxon>
        <taxon>Cebidae</taxon>
        <taxon>Callitrichinae</taxon>
        <taxon>Callithrix</taxon>
        <taxon>Callithrix</taxon>
    </lineage>
</organism>
<evidence type="ECO:0000256" key="3">
    <source>
        <dbReference type="ARBA" id="ARBA00022553"/>
    </source>
</evidence>
<feature type="domain" description="Kinesin motor" evidence="14">
    <location>
        <begin position="30"/>
        <end position="489"/>
    </location>
</feature>
<dbReference type="PROSITE" id="PS50067">
    <property type="entry name" value="KINESIN_MOTOR_2"/>
    <property type="match status" value="1"/>
</dbReference>
<dbReference type="Bgee" id="ENSCJAG00000006393">
    <property type="expression patterns" value="Expressed in ovary and 2 other cell types or tissues"/>
</dbReference>
<evidence type="ECO:0000256" key="12">
    <source>
        <dbReference type="SAM" id="Coils"/>
    </source>
</evidence>
<dbReference type="GO" id="GO:0072686">
    <property type="term" value="C:mitotic spindle"/>
    <property type="evidence" value="ECO:0007669"/>
    <property type="project" value="TreeGrafter"/>
</dbReference>
<dbReference type="Pfam" id="PF00225">
    <property type="entry name" value="Kinesin"/>
    <property type="match status" value="1"/>
</dbReference>
<evidence type="ECO:0000256" key="2">
    <source>
        <dbReference type="ARBA" id="ARBA00022490"/>
    </source>
</evidence>
<dbReference type="GO" id="GO:0005634">
    <property type="term" value="C:nucleus"/>
    <property type="evidence" value="ECO:0007669"/>
    <property type="project" value="TreeGrafter"/>
</dbReference>
<reference evidence="15" key="3">
    <citation type="submission" date="2025-09" db="UniProtKB">
        <authorList>
            <consortium name="Ensembl"/>
        </authorList>
    </citation>
    <scope>IDENTIFICATION</scope>
</reference>
<dbReference type="eggNOG" id="KOG0247">
    <property type="taxonomic scope" value="Eukaryota"/>
</dbReference>
<name>F7DMQ0_CALJA</name>
<dbReference type="SMART" id="SM00129">
    <property type="entry name" value="KISc"/>
    <property type="match status" value="1"/>
</dbReference>